<evidence type="ECO:0000256" key="1">
    <source>
        <dbReference type="SAM" id="Phobius"/>
    </source>
</evidence>
<accession>A0A1R0KEM9</accession>
<sequence length="448" mass="48671">MWQLWSWGRRPVTWALIAEPVVLALIAVASTRAFAIGITSADWEHFGWLALGALIYLVATNVAAERRRGRDGSATHVDHTSLVFFVAAVLLPVPLTIALVVLVRTHRWWIARKPLFKFVHSTVSIGLSVVSVHAVTEWTPVSSWTPGTTDLAPVGIGLAAAVGAYFAAQAVMVGAARGLASDLWDQPRSQRPPDWRRLLRLDMFGTVRDNVEIVVVLLIAMTITCSAALWPPLALLVAPIGICITIVMHQLEHLWRSSSIDSRTGLLRPEAFTEQAAKILARAARSGSPTSVMVIDLDHFKLVNDTWGHLVGDHVLADVAGELRRSARAGDVLCRWGGEEMVILLPDTGIEEAVVVAERIRGAVEVLKIPITRAAGGDPWVMGGATDADGRRRPEEVRTVSIGVAAMPEHGTALDEAMKIADDEVYRAKENGRNRVCAPRRARTATAM</sequence>
<feature type="transmembrane region" description="Helical" evidence="1">
    <location>
        <begin position="156"/>
        <end position="180"/>
    </location>
</feature>
<proteinExistence type="predicted"/>
<dbReference type="InterPro" id="IPR000160">
    <property type="entry name" value="GGDEF_dom"/>
</dbReference>
<evidence type="ECO:0000313" key="3">
    <source>
        <dbReference type="EMBL" id="OLZ43604.1"/>
    </source>
</evidence>
<dbReference type="Proteomes" id="UP000187486">
    <property type="component" value="Unassembled WGS sequence"/>
</dbReference>
<dbReference type="EMBL" id="MQUQ01000031">
    <property type="protein sequence ID" value="OLZ43604.1"/>
    <property type="molecule type" value="Genomic_DNA"/>
</dbReference>
<organism evidence="3 4">
    <name type="scientific">Amycolatopsis coloradensis</name>
    <dbReference type="NCBI Taxonomy" id="76021"/>
    <lineage>
        <taxon>Bacteria</taxon>
        <taxon>Bacillati</taxon>
        <taxon>Actinomycetota</taxon>
        <taxon>Actinomycetes</taxon>
        <taxon>Pseudonocardiales</taxon>
        <taxon>Pseudonocardiaceae</taxon>
        <taxon>Amycolatopsis</taxon>
    </lineage>
</organism>
<dbReference type="CDD" id="cd01949">
    <property type="entry name" value="GGDEF"/>
    <property type="match status" value="1"/>
</dbReference>
<dbReference type="SUPFAM" id="SSF55073">
    <property type="entry name" value="Nucleotide cyclase"/>
    <property type="match status" value="1"/>
</dbReference>
<feature type="domain" description="GGDEF" evidence="2">
    <location>
        <begin position="288"/>
        <end position="441"/>
    </location>
</feature>
<feature type="transmembrane region" description="Helical" evidence="1">
    <location>
        <begin position="115"/>
        <end position="136"/>
    </location>
</feature>
<dbReference type="PANTHER" id="PTHR45138:SF9">
    <property type="entry name" value="DIGUANYLATE CYCLASE DGCM-RELATED"/>
    <property type="match status" value="1"/>
</dbReference>
<keyword evidence="1" id="KW-1133">Transmembrane helix</keyword>
<dbReference type="InterPro" id="IPR029787">
    <property type="entry name" value="Nucleotide_cyclase"/>
</dbReference>
<dbReference type="FunFam" id="3.30.70.270:FF:000001">
    <property type="entry name" value="Diguanylate cyclase domain protein"/>
    <property type="match status" value="1"/>
</dbReference>
<dbReference type="PROSITE" id="PS50887">
    <property type="entry name" value="GGDEF"/>
    <property type="match status" value="1"/>
</dbReference>
<comment type="caution">
    <text evidence="3">The sequence shown here is derived from an EMBL/GenBank/DDBJ whole genome shotgun (WGS) entry which is preliminary data.</text>
</comment>
<dbReference type="InterPro" id="IPR050469">
    <property type="entry name" value="Diguanylate_Cyclase"/>
</dbReference>
<dbReference type="SMART" id="SM00267">
    <property type="entry name" value="GGDEF"/>
    <property type="match status" value="1"/>
</dbReference>
<dbReference type="AlphaFoldDB" id="A0A1R0KEM9"/>
<dbReference type="PANTHER" id="PTHR45138">
    <property type="entry name" value="REGULATORY COMPONENTS OF SENSORY TRANSDUCTION SYSTEM"/>
    <property type="match status" value="1"/>
</dbReference>
<dbReference type="Gene3D" id="3.30.70.270">
    <property type="match status" value="1"/>
</dbReference>
<evidence type="ECO:0000313" key="4">
    <source>
        <dbReference type="Proteomes" id="UP000187486"/>
    </source>
</evidence>
<gene>
    <name evidence="3" type="ORF">BS329_38775</name>
</gene>
<evidence type="ECO:0000259" key="2">
    <source>
        <dbReference type="PROSITE" id="PS50887"/>
    </source>
</evidence>
<dbReference type="InterPro" id="IPR043128">
    <property type="entry name" value="Rev_trsase/Diguanyl_cyclase"/>
</dbReference>
<keyword evidence="1" id="KW-0472">Membrane</keyword>
<feature type="transmembrane region" description="Helical" evidence="1">
    <location>
        <begin position="46"/>
        <end position="64"/>
    </location>
</feature>
<keyword evidence="1" id="KW-0812">Transmembrane</keyword>
<dbReference type="OrthoDB" id="23692at2"/>
<feature type="transmembrane region" description="Helical" evidence="1">
    <location>
        <begin position="12"/>
        <end position="34"/>
    </location>
</feature>
<dbReference type="RefSeq" id="WP_158075879.1">
    <property type="nucleotide sequence ID" value="NZ_JBEZVB010000047.1"/>
</dbReference>
<dbReference type="STRING" id="76021.BS329_38775"/>
<dbReference type="NCBIfam" id="TIGR00254">
    <property type="entry name" value="GGDEF"/>
    <property type="match status" value="1"/>
</dbReference>
<dbReference type="GO" id="GO:0052621">
    <property type="term" value="F:diguanylate cyclase activity"/>
    <property type="evidence" value="ECO:0007669"/>
    <property type="project" value="TreeGrafter"/>
</dbReference>
<name>A0A1R0KEM9_9PSEU</name>
<dbReference type="GO" id="GO:0043709">
    <property type="term" value="P:cell adhesion involved in single-species biofilm formation"/>
    <property type="evidence" value="ECO:0007669"/>
    <property type="project" value="TreeGrafter"/>
</dbReference>
<feature type="transmembrane region" description="Helical" evidence="1">
    <location>
        <begin position="84"/>
        <end position="103"/>
    </location>
</feature>
<protein>
    <recommendedName>
        <fullName evidence="2">GGDEF domain-containing protein</fullName>
    </recommendedName>
</protein>
<dbReference type="GO" id="GO:1902201">
    <property type="term" value="P:negative regulation of bacterial-type flagellum-dependent cell motility"/>
    <property type="evidence" value="ECO:0007669"/>
    <property type="project" value="TreeGrafter"/>
</dbReference>
<dbReference type="GO" id="GO:0005886">
    <property type="term" value="C:plasma membrane"/>
    <property type="evidence" value="ECO:0007669"/>
    <property type="project" value="TreeGrafter"/>
</dbReference>
<reference evidence="3 4" key="1">
    <citation type="submission" date="2016-01" db="EMBL/GenBank/DDBJ databases">
        <title>Amycolatopsis coloradensis genome sequencing and assembly.</title>
        <authorList>
            <person name="Mayilraj S."/>
        </authorList>
    </citation>
    <scope>NUCLEOTIDE SEQUENCE [LARGE SCALE GENOMIC DNA]</scope>
    <source>
        <strain evidence="3 4">DSM 44225</strain>
    </source>
</reference>
<keyword evidence="4" id="KW-1185">Reference proteome</keyword>
<dbReference type="Pfam" id="PF00990">
    <property type="entry name" value="GGDEF"/>
    <property type="match status" value="2"/>
</dbReference>